<dbReference type="AlphaFoldDB" id="A0A0L0G8M6"/>
<dbReference type="GeneID" id="25903064"/>
<evidence type="ECO:0000313" key="3">
    <source>
        <dbReference type="Proteomes" id="UP000054560"/>
    </source>
</evidence>
<feature type="compositionally biased region" description="Low complexity" evidence="1">
    <location>
        <begin position="61"/>
        <end position="79"/>
    </location>
</feature>
<feature type="compositionally biased region" description="Basic and acidic residues" evidence="1">
    <location>
        <begin position="124"/>
        <end position="135"/>
    </location>
</feature>
<feature type="compositionally biased region" description="Basic and acidic residues" evidence="1">
    <location>
        <begin position="1"/>
        <end position="10"/>
    </location>
</feature>
<protein>
    <submittedName>
        <fullName evidence="2">Uncharacterized protein</fullName>
    </submittedName>
</protein>
<dbReference type="Proteomes" id="UP000054560">
    <property type="component" value="Unassembled WGS sequence"/>
</dbReference>
<reference evidence="2 3" key="1">
    <citation type="submission" date="2011-02" db="EMBL/GenBank/DDBJ databases">
        <title>The Genome Sequence of Sphaeroforma arctica JP610.</title>
        <authorList>
            <consortium name="The Broad Institute Genome Sequencing Platform"/>
            <person name="Russ C."/>
            <person name="Cuomo C."/>
            <person name="Young S.K."/>
            <person name="Zeng Q."/>
            <person name="Gargeya S."/>
            <person name="Alvarado L."/>
            <person name="Berlin A."/>
            <person name="Chapman S.B."/>
            <person name="Chen Z."/>
            <person name="Freedman E."/>
            <person name="Gellesch M."/>
            <person name="Goldberg J."/>
            <person name="Griggs A."/>
            <person name="Gujja S."/>
            <person name="Heilman E."/>
            <person name="Heiman D."/>
            <person name="Howarth C."/>
            <person name="Mehta T."/>
            <person name="Neiman D."/>
            <person name="Pearson M."/>
            <person name="Roberts A."/>
            <person name="Saif S."/>
            <person name="Shea T."/>
            <person name="Shenoy N."/>
            <person name="Sisk P."/>
            <person name="Stolte C."/>
            <person name="Sykes S."/>
            <person name="White J."/>
            <person name="Yandava C."/>
            <person name="Burger G."/>
            <person name="Gray M.W."/>
            <person name="Holland P.W.H."/>
            <person name="King N."/>
            <person name="Lang F.B.F."/>
            <person name="Roger A.J."/>
            <person name="Ruiz-Trillo I."/>
            <person name="Haas B."/>
            <person name="Nusbaum C."/>
            <person name="Birren B."/>
        </authorList>
    </citation>
    <scope>NUCLEOTIDE SEQUENCE [LARGE SCALE GENOMIC DNA]</scope>
    <source>
        <strain evidence="2 3">JP610</strain>
    </source>
</reference>
<gene>
    <name evidence="2" type="ORF">SARC_02560</name>
</gene>
<dbReference type="EMBL" id="KQ241712">
    <property type="protein sequence ID" value="KNC85264.1"/>
    <property type="molecule type" value="Genomic_DNA"/>
</dbReference>
<dbReference type="RefSeq" id="XP_014159166.1">
    <property type="nucleotide sequence ID" value="XM_014303691.1"/>
</dbReference>
<proteinExistence type="predicted"/>
<feature type="compositionally biased region" description="Polar residues" evidence="1">
    <location>
        <begin position="100"/>
        <end position="122"/>
    </location>
</feature>
<feature type="region of interest" description="Disordered" evidence="1">
    <location>
        <begin position="1"/>
        <end position="204"/>
    </location>
</feature>
<accession>A0A0L0G8M6</accession>
<evidence type="ECO:0000256" key="1">
    <source>
        <dbReference type="SAM" id="MobiDB-lite"/>
    </source>
</evidence>
<organism evidence="2 3">
    <name type="scientific">Sphaeroforma arctica JP610</name>
    <dbReference type="NCBI Taxonomy" id="667725"/>
    <lineage>
        <taxon>Eukaryota</taxon>
        <taxon>Ichthyosporea</taxon>
        <taxon>Ichthyophonida</taxon>
        <taxon>Sphaeroforma</taxon>
    </lineage>
</organism>
<evidence type="ECO:0000313" key="2">
    <source>
        <dbReference type="EMBL" id="KNC85264.1"/>
    </source>
</evidence>
<feature type="compositionally biased region" description="Basic residues" evidence="1">
    <location>
        <begin position="87"/>
        <end position="98"/>
    </location>
</feature>
<feature type="region of interest" description="Disordered" evidence="1">
    <location>
        <begin position="219"/>
        <end position="274"/>
    </location>
</feature>
<sequence>MELQNREVHHQAAANIRQASKTPKGDISLTKEDVVISDEAKGDPDLRADRGQSSTGEHVASSGLPSCSSSGISGASSSGNEQPRFPPNKRRRHRRRSNNKGTVQGQSSTQKLTELMAQQQSLLEKYEQRLKRTSSERPTTTLSAHEALTSPYKRGHRARGREGNPTFRIQGRSQQQHGLGYESPGSAGQLSEEEETLSSLDEASSFQEFAREQVLAKQNPHGQEALKNRQDQMSTTYRQQQQRQSFERAATSEYVQTPKRAKTTTLTPPPTPASIEKSRQVLHARILHLSDELCQAIEDNNTARAEALRGAIETLRATPESRPVKKRPVPSPRTWPDWPSNRYHLHDFMERDTKGALLEAFKNAQIAGLDESWSLIWFHKVLSYLEAEKSTLDYIRDNSERLKMWTPQPQIEQICSHETLKPLLIPCFVSLPRAITATCTPLLWNT</sequence>
<feature type="compositionally biased region" description="Basic and acidic residues" evidence="1">
    <location>
        <begin position="29"/>
        <end position="50"/>
    </location>
</feature>
<name>A0A0L0G8M6_9EUKA</name>
<keyword evidence="3" id="KW-1185">Reference proteome</keyword>